<dbReference type="Proteomes" id="UP001501425">
    <property type="component" value="Unassembled WGS sequence"/>
</dbReference>
<dbReference type="SUPFAM" id="SSF56059">
    <property type="entry name" value="Glutathione synthetase ATP-binding domain-like"/>
    <property type="match status" value="1"/>
</dbReference>
<protein>
    <submittedName>
        <fullName evidence="4">RimK/LysX family protein</fullName>
    </submittedName>
</protein>
<dbReference type="EMBL" id="JBEDNW010000001">
    <property type="protein sequence ID" value="MEZ3165946.1"/>
    <property type="molecule type" value="Genomic_DNA"/>
</dbReference>
<dbReference type="GO" id="GO:0046872">
    <property type="term" value="F:metal ion binding"/>
    <property type="evidence" value="ECO:0007669"/>
    <property type="project" value="InterPro"/>
</dbReference>
<dbReference type="EMBL" id="BAAADQ010000001">
    <property type="protein sequence ID" value="GAA0531995.1"/>
    <property type="molecule type" value="Genomic_DNA"/>
</dbReference>
<keyword evidence="1" id="KW-0547">Nucleotide-binding</keyword>
<evidence type="ECO:0000313" key="5">
    <source>
        <dbReference type="Proteomes" id="UP001501425"/>
    </source>
</evidence>
<dbReference type="InterPro" id="IPR008503">
    <property type="entry name" value="Asp_endopeptidase"/>
</dbReference>
<dbReference type="Pfam" id="PF08443">
    <property type="entry name" value="RimK"/>
    <property type="match status" value="1"/>
</dbReference>
<reference evidence="3" key="1">
    <citation type="journal article" date="2014" name="Int. J. Syst. Evol. Microbiol.">
        <title>Complete genome sequence of Corynebacterium casei LMG S-19264T (=DSM 44701T), isolated from a smear-ripened cheese.</title>
        <authorList>
            <consortium name="US DOE Joint Genome Institute (JGI-PGF)"/>
            <person name="Walter F."/>
            <person name="Albersmeier A."/>
            <person name="Kalinowski J."/>
            <person name="Ruckert C."/>
        </authorList>
    </citation>
    <scope>NUCLEOTIDE SEQUENCE</scope>
    <source>
        <strain evidence="3">JCM 14265</strain>
    </source>
</reference>
<organism evidence="3 5">
    <name type="scientific">Halorubrum ejinorense</name>
    <dbReference type="NCBI Taxonomy" id="425309"/>
    <lineage>
        <taxon>Archaea</taxon>
        <taxon>Methanobacteriati</taxon>
        <taxon>Methanobacteriota</taxon>
        <taxon>Stenosarchaea group</taxon>
        <taxon>Halobacteria</taxon>
        <taxon>Halobacteriales</taxon>
        <taxon>Haloferacaceae</taxon>
        <taxon>Halorubrum</taxon>
    </lineage>
</organism>
<evidence type="ECO:0000313" key="6">
    <source>
        <dbReference type="Proteomes" id="UP001567571"/>
    </source>
</evidence>
<keyword evidence="1" id="KW-0067">ATP-binding</keyword>
<dbReference type="Pfam" id="PF05618">
    <property type="entry name" value="Zn_protease"/>
    <property type="match status" value="1"/>
</dbReference>
<comment type="caution">
    <text evidence="3">The sequence shown here is derived from an EMBL/GenBank/DDBJ whole genome shotgun (WGS) entry which is preliminary data.</text>
</comment>
<dbReference type="Gene3D" id="3.40.50.20">
    <property type="match status" value="1"/>
</dbReference>
<evidence type="ECO:0000259" key="2">
    <source>
        <dbReference type="PROSITE" id="PS50975"/>
    </source>
</evidence>
<sequence>MREGSDSDPSVTADGASPVRVGVLSFHNSKETKAILNAVRALGHEPVWLREENTRSWIEDERLRFDPDVEVVANRLLMTKAAEPLDDLGIATAYAASRAVLNPPEVVVRALHKYGTAARLATAGIPVPDAYIAFSRRTINEGSRLTSEKAVHKSAIGTNGNRMAIVGADDTVAPHIARRRAFLQEFIDTGTERPFDVRAYVVGDRVVGAMKRYAPSDEWRTNVAVGGEVEDFTADLPEEAARLSREAADVLGLDYAGVDLLCRDGTWYVLEVNVTAGFKGLFEATGISPAPSIAALAIERGGGSVDRDRVTSLASVLDDSVPDCKPSIDPEPEESMTIGYTEAVTVSAGRRAVDVVAKSDTGARRTSIDFDVAAETGAGPILKTVRVKSGSQRKRQRRPLVEIDVKIGSRWQTVTASVENRSHMNYPVLLGRDVLDGYHVDVTKREREE</sequence>
<dbReference type="InterPro" id="IPR011761">
    <property type="entry name" value="ATP-grasp"/>
</dbReference>
<dbReference type="Gene3D" id="2.40.70.10">
    <property type="entry name" value="Acid Proteases"/>
    <property type="match status" value="1"/>
</dbReference>
<dbReference type="InterPro" id="IPR021109">
    <property type="entry name" value="Peptidase_aspartic_dom_sf"/>
</dbReference>
<dbReference type="PANTHER" id="PTHR21621">
    <property type="entry name" value="RIBOSOMAL PROTEIN S6 MODIFICATION PROTEIN"/>
    <property type="match status" value="1"/>
</dbReference>
<gene>
    <name evidence="4" type="ORF">ABNG02_01230</name>
    <name evidence="3" type="ORF">GCM10008994_03390</name>
</gene>
<reference evidence="3" key="2">
    <citation type="submission" date="2023-12" db="EMBL/GenBank/DDBJ databases">
        <authorList>
            <person name="Sun Q."/>
            <person name="Inoue M."/>
        </authorList>
    </citation>
    <scope>NUCLEOTIDE SEQUENCE</scope>
    <source>
        <strain evidence="3">JCM 14265</strain>
    </source>
</reference>
<proteinExistence type="predicted"/>
<dbReference type="PROSITE" id="PS50975">
    <property type="entry name" value="ATP_GRASP"/>
    <property type="match status" value="1"/>
</dbReference>
<dbReference type="InterPro" id="IPR013651">
    <property type="entry name" value="ATP-grasp_RimK-type"/>
</dbReference>
<evidence type="ECO:0000313" key="3">
    <source>
        <dbReference type="EMBL" id="GAA0531995.1"/>
    </source>
</evidence>
<reference evidence="4 6" key="3">
    <citation type="submission" date="2024-06" db="EMBL/GenBank/DDBJ databases">
        <title>Halorubrum miltondacostae sp. nov., a potential PHA producer isolated from an inland solar saltern in Rio Maior, Portugal.</title>
        <authorList>
            <person name="Albuquerque L."/>
            <person name="Viver T."/>
            <person name="Barroso C."/>
            <person name="Claudino R."/>
            <person name="Galvan M."/>
            <person name="Simoes G."/>
            <person name="Lobo Da Cunha A."/>
            <person name="Egas C."/>
        </authorList>
    </citation>
    <scope>NUCLEOTIDE SEQUENCE [LARGE SCALE GENOMIC DNA]</scope>
    <source>
        <strain evidence="4 6">DSM 18646</strain>
    </source>
</reference>
<dbReference type="Proteomes" id="UP001567571">
    <property type="component" value="Unassembled WGS sequence"/>
</dbReference>
<feature type="domain" description="ATP-grasp" evidence="2">
    <location>
        <begin position="117"/>
        <end position="298"/>
    </location>
</feature>
<dbReference type="SUPFAM" id="SSF50630">
    <property type="entry name" value="Acid proteases"/>
    <property type="match status" value="1"/>
</dbReference>
<evidence type="ECO:0000313" key="4">
    <source>
        <dbReference type="EMBL" id="MEZ3165946.1"/>
    </source>
</evidence>
<keyword evidence="6" id="KW-1185">Reference proteome</keyword>
<evidence type="ECO:0000256" key="1">
    <source>
        <dbReference type="PROSITE-ProRule" id="PRU00409"/>
    </source>
</evidence>
<dbReference type="GO" id="GO:0016879">
    <property type="term" value="F:ligase activity, forming carbon-nitrogen bonds"/>
    <property type="evidence" value="ECO:0007669"/>
    <property type="project" value="TreeGrafter"/>
</dbReference>
<dbReference type="PANTHER" id="PTHR21621:SF0">
    <property type="entry name" value="BETA-CITRYLGLUTAMATE SYNTHASE B-RELATED"/>
    <property type="match status" value="1"/>
</dbReference>
<dbReference type="AlphaFoldDB" id="A0AAV3SNP7"/>
<dbReference type="RefSeq" id="WP_343776084.1">
    <property type="nucleotide sequence ID" value="NZ_BAAADQ010000001.1"/>
</dbReference>
<dbReference type="GO" id="GO:0005737">
    <property type="term" value="C:cytoplasm"/>
    <property type="evidence" value="ECO:0007669"/>
    <property type="project" value="TreeGrafter"/>
</dbReference>
<name>A0AAV3SNP7_9EURY</name>
<dbReference type="GO" id="GO:0005524">
    <property type="term" value="F:ATP binding"/>
    <property type="evidence" value="ECO:0007669"/>
    <property type="project" value="UniProtKB-UniRule"/>
</dbReference>
<accession>A0AAV3SNP7</accession>
<dbReference type="Gene3D" id="3.30.470.20">
    <property type="entry name" value="ATP-grasp fold, B domain"/>
    <property type="match status" value="1"/>
</dbReference>